<protein>
    <recommendedName>
        <fullName evidence="1">TRPM SLOG domain-containing protein</fullName>
    </recommendedName>
</protein>
<proteinExistence type="predicted"/>
<name>A0A819RMA0_9BILA</name>
<dbReference type="InterPro" id="IPR050927">
    <property type="entry name" value="TRPM"/>
</dbReference>
<dbReference type="Proteomes" id="UP000663864">
    <property type="component" value="Unassembled WGS sequence"/>
</dbReference>
<dbReference type="PANTHER" id="PTHR13800:SF12">
    <property type="entry name" value="TRANSIENT RECEPTOR POTENTIAL CATION CHANNEL SUBFAMILY M MEMBER-LIKE 2"/>
    <property type="match status" value="1"/>
</dbReference>
<evidence type="ECO:0000313" key="4">
    <source>
        <dbReference type="Proteomes" id="UP000663836"/>
    </source>
</evidence>
<sequence length="492" mass="55829">MFSNDGISEGCALVPPVKQTKPTWIELVKKQVETRKLNGAECAIYSKKEGDNVHPDTQCICGRLAREHSFTGDPKIEFRSAQKWKSKLTTPKKATHYGQLKGGARFIRCDVENDTFEILVQIIVDDVVDKPKLIVSCYGGAQYFSMTDNLEREFMNGIGQVATTKDVWMLTTGLNSGVSNLIGQGVHRNTLLNENTWKTIVVGMSHWGIIPKSTREALKQQALSNGLTDSQHTVTFWSENEINSLDKYHTHFLLLDDGRLNHYLSDDPRSKFVETICNQTQCYAITIIVEGGSNTLEVIRNDLYAKRPVLIIHGSGRLANVLGNLLEKVGKTGTVTKNEVKQQLDLCPTLCCCDQNEEQVIEMIQAVFAPKYRRYLSAFRVDRDVNLTNTIFRAVFDTQNDEEDYEKLLELAVSWNCLDGAHDILERIKASKVSSSNPIAQHAVRKYYPSLFEKALKENRPLFVDYFFRQYYSPLETTAFVNYRNTGYFDSK</sequence>
<dbReference type="GO" id="GO:0099604">
    <property type="term" value="F:ligand-gated calcium channel activity"/>
    <property type="evidence" value="ECO:0007669"/>
    <property type="project" value="TreeGrafter"/>
</dbReference>
<dbReference type="Pfam" id="PF18139">
    <property type="entry name" value="LSDAT_euk"/>
    <property type="match status" value="1"/>
</dbReference>
<comment type="caution">
    <text evidence="3">The sequence shown here is derived from an EMBL/GenBank/DDBJ whole genome shotgun (WGS) entry which is preliminary data.</text>
</comment>
<reference evidence="3" key="1">
    <citation type="submission" date="2021-02" db="EMBL/GenBank/DDBJ databases">
        <authorList>
            <person name="Nowell W R."/>
        </authorList>
    </citation>
    <scope>NUCLEOTIDE SEQUENCE</scope>
</reference>
<accession>A0A819RMA0</accession>
<dbReference type="GO" id="GO:0005886">
    <property type="term" value="C:plasma membrane"/>
    <property type="evidence" value="ECO:0007669"/>
    <property type="project" value="TreeGrafter"/>
</dbReference>
<dbReference type="InterPro" id="IPR041491">
    <property type="entry name" value="TRPM_SLOG"/>
</dbReference>
<feature type="domain" description="TRPM SLOG" evidence="1">
    <location>
        <begin position="104"/>
        <end position="345"/>
    </location>
</feature>
<dbReference type="EMBL" id="CAJOBD010006035">
    <property type="protein sequence ID" value="CAF4049487.1"/>
    <property type="molecule type" value="Genomic_DNA"/>
</dbReference>
<dbReference type="PANTHER" id="PTHR13800">
    <property type="entry name" value="TRANSIENT RECEPTOR POTENTIAL CATION CHANNEL, SUBFAMILY M, MEMBER 6"/>
    <property type="match status" value="1"/>
</dbReference>
<dbReference type="EMBL" id="CAJNOT010001346">
    <property type="protein sequence ID" value="CAF1185995.1"/>
    <property type="molecule type" value="Genomic_DNA"/>
</dbReference>
<organism evidence="3 4">
    <name type="scientific">Rotaria sordida</name>
    <dbReference type="NCBI Taxonomy" id="392033"/>
    <lineage>
        <taxon>Eukaryota</taxon>
        <taxon>Metazoa</taxon>
        <taxon>Spiralia</taxon>
        <taxon>Gnathifera</taxon>
        <taxon>Rotifera</taxon>
        <taxon>Eurotatoria</taxon>
        <taxon>Bdelloidea</taxon>
        <taxon>Philodinida</taxon>
        <taxon>Philodinidae</taxon>
        <taxon>Rotaria</taxon>
    </lineage>
</organism>
<evidence type="ECO:0000259" key="1">
    <source>
        <dbReference type="Pfam" id="PF18139"/>
    </source>
</evidence>
<evidence type="ECO:0000313" key="3">
    <source>
        <dbReference type="EMBL" id="CAF4049487.1"/>
    </source>
</evidence>
<dbReference type="Proteomes" id="UP000663836">
    <property type="component" value="Unassembled WGS sequence"/>
</dbReference>
<evidence type="ECO:0000313" key="2">
    <source>
        <dbReference type="EMBL" id="CAF1185995.1"/>
    </source>
</evidence>
<gene>
    <name evidence="3" type="ORF">JBS370_LOCUS28959</name>
    <name evidence="2" type="ORF">ZHD862_LOCUS22027</name>
</gene>
<dbReference type="AlphaFoldDB" id="A0A819RMA0"/>